<dbReference type="Pfam" id="PF22902">
    <property type="entry name" value="NOMO1-like_9th"/>
    <property type="match status" value="1"/>
</dbReference>
<evidence type="ECO:0000259" key="3">
    <source>
        <dbReference type="Pfam" id="PF23141"/>
    </source>
</evidence>
<reference evidence="5" key="1">
    <citation type="submission" date="2017-03" db="EMBL/GenBank/DDBJ databases">
        <title>Genome of the blue death feigning beetle - Asbolus verrucosus.</title>
        <authorList>
            <person name="Rider S.D."/>
        </authorList>
    </citation>
    <scope>NUCLEOTIDE SEQUENCE [LARGE SCALE GENOMIC DNA]</scope>
    <source>
        <strain evidence="5">Butters</strain>
        <tissue evidence="5">Head and leg muscle</tissue>
    </source>
</reference>
<comment type="caution">
    <text evidence="5">The sequence shown here is derived from an EMBL/GenBank/DDBJ whole genome shotgun (WGS) entry which is preliminary data.</text>
</comment>
<sequence>FFPKVQTIEVKAEQTGAIIFSQLKATISGRVQCIQKSDCIGLKVILKPVGDSSEKNDAIINISSADNSYQISDIYPGIYDIMLSSNKLCWKADKQTVNVNNINVEIPTFIQTGYSVVFISSHETQVTSKMAGQSAEEIIKINKGRLTYCLEKSGSYSFQLNSCHSYESDTVTYNTDSPINEIFLNAQKHTTTFIIEAEMEHGNVTAILNIDGVKSQTPFLPFNKNGYEIKLLLSPSETAVIIPQSDILYFTPPILSINGNTDCENLGSKFKAVLGVVFQGKIIPPLPGVLVTVETENFDTLMAETDDNGVYKFPPLDKSKSYKIVAKKDSYVLIGPNNEGDFLAHKLAEIVIEVFDKADRTPLQGTLLSLSGGDSYRSNLQTNEFGQIIFRSLSPGEYFLRPMMKEYSFEPNSKIITVNEGETVTVELIGKRVAYSAYGHVTSLNKEPEENIVMVAVGVGNCSHFSEESTSEFTGQFRIRGLQPYCSYDIAVKNNFNGKYAIERSAPKVIHVPKITKDIHGLQLVIFRPITHLDLLVKVYAKNPEHYKSLRLKVVCESSSSAIVYTGRVDTASVTITTDFNHGVLVQIPPLPFDGKTYSVHLESNLNNKLEPEPELFVANSSFKYVELDFIVKSNVTEQDIKQTSVWTLVLIFSIMFAVYNIDKVSHFLKDMLGGYVAEIVNSTSKKTTANDYAVDNDDIDQIVQSINAVKRKPKPKKTVI</sequence>
<name>A0A482VW49_ASBVE</name>
<dbReference type="AlphaFoldDB" id="A0A482VW49"/>
<dbReference type="GO" id="GO:0005789">
    <property type="term" value="C:endoplasmic reticulum membrane"/>
    <property type="evidence" value="ECO:0007669"/>
    <property type="project" value="TreeGrafter"/>
</dbReference>
<dbReference type="InterPro" id="IPR056319">
    <property type="entry name" value="NOMO_7th"/>
</dbReference>
<feature type="domain" description="NOMO-like ninth beta-sandwich" evidence="2">
    <location>
        <begin position="275"/>
        <end position="344"/>
    </location>
</feature>
<evidence type="ECO:0000259" key="4">
    <source>
        <dbReference type="Pfam" id="PF23192"/>
    </source>
</evidence>
<evidence type="ECO:0000256" key="1">
    <source>
        <dbReference type="ARBA" id="ARBA00022729"/>
    </source>
</evidence>
<dbReference type="OrthoDB" id="10263633at2759"/>
<evidence type="ECO:0000259" key="2">
    <source>
        <dbReference type="Pfam" id="PF22902"/>
    </source>
</evidence>
<gene>
    <name evidence="5" type="ORF">BDFB_006360</name>
</gene>
<protein>
    <recommendedName>
        <fullName evidence="7">Nodal modulator 1</fullName>
    </recommendedName>
</protein>
<dbReference type="PANTHER" id="PTHR23303">
    <property type="entry name" value="CARBOXYPEPTIDASE REGULATORY REGION-CONTAINING"/>
    <property type="match status" value="1"/>
</dbReference>
<dbReference type="EMBL" id="QDEB01056707">
    <property type="protein sequence ID" value="RZC36994.1"/>
    <property type="molecule type" value="Genomic_DNA"/>
</dbReference>
<dbReference type="SUPFAM" id="SSF49478">
    <property type="entry name" value="Cna protein B-type domain"/>
    <property type="match status" value="1"/>
</dbReference>
<feature type="non-terminal residue" evidence="5">
    <location>
        <position position="721"/>
    </location>
</feature>
<dbReference type="Gene3D" id="2.60.40.10">
    <property type="entry name" value="Immunoglobulins"/>
    <property type="match status" value="1"/>
</dbReference>
<dbReference type="Proteomes" id="UP000292052">
    <property type="component" value="Unassembled WGS sequence"/>
</dbReference>
<keyword evidence="1" id="KW-0732">Signal</keyword>
<evidence type="ECO:0000313" key="5">
    <source>
        <dbReference type="EMBL" id="RZC36994.1"/>
    </source>
</evidence>
<proteinExistence type="predicted"/>
<dbReference type="InterPro" id="IPR055073">
    <property type="entry name" value="NOMO1-like_9th"/>
</dbReference>
<dbReference type="STRING" id="1661398.A0A482VW49"/>
<keyword evidence="6" id="KW-1185">Reference proteome</keyword>
<dbReference type="InterPro" id="IPR013783">
    <property type="entry name" value="Ig-like_fold"/>
</dbReference>
<dbReference type="Pfam" id="PF23141">
    <property type="entry name" value="Ig_NOMO"/>
    <property type="match status" value="1"/>
</dbReference>
<dbReference type="PANTHER" id="PTHR23303:SF14">
    <property type="entry name" value="BOS COMPLEX SUBUNIT NOMO1-RELATED"/>
    <property type="match status" value="1"/>
</dbReference>
<feature type="domain" description="NOMO C-terminal transthyretin-like" evidence="4">
    <location>
        <begin position="531"/>
        <end position="630"/>
    </location>
</feature>
<evidence type="ECO:0000313" key="6">
    <source>
        <dbReference type="Proteomes" id="UP000292052"/>
    </source>
</evidence>
<dbReference type="InterPro" id="IPR051417">
    <property type="entry name" value="SDr/BOS_complex"/>
</dbReference>
<feature type="domain" description="NOMO seventh transthyretin-like" evidence="3">
    <location>
        <begin position="116"/>
        <end position="187"/>
    </location>
</feature>
<organism evidence="5 6">
    <name type="scientific">Asbolus verrucosus</name>
    <name type="common">Desert ironclad beetle</name>
    <dbReference type="NCBI Taxonomy" id="1661398"/>
    <lineage>
        <taxon>Eukaryota</taxon>
        <taxon>Metazoa</taxon>
        <taxon>Ecdysozoa</taxon>
        <taxon>Arthropoda</taxon>
        <taxon>Hexapoda</taxon>
        <taxon>Insecta</taxon>
        <taxon>Pterygota</taxon>
        <taxon>Neoptera</taxon>
        <taxon>Endopterygota</taxon>
        <taxon>Coleoptera</taxon>
        <taxon>Polyphaga</taxon>
        <taxon>Cucujiformia</taxon>
        <taxon>Tenebrionidae</taxon>
        <taxon>Pimeliinae</taxon>
        <taxon>Asbolus</taxon>
    </lineage>
</organism>
<dbReference type="InterPro" id="IPR056191">
    <property type="entry name" value="NOMO_12th"/>
</dbReference>
<dbReference type="Pfam" id="PF23192">
    <property type="entry name" value="NOMO_12th"/>
    <property type="match status" value="1"/>
</dbReference>
<feature type="non-terminal residue" evidence="5">
    <location>
        <position position="1"/>
    </location>
</feature>
<accession>A0A482VW49</accession>
<evidence type="ECO:0008006" key="7">
    <source>
        <dbReference type="Google" id="ProtNLM"/>
    </source>
</evidence>